<dbReference type="InterPro" id="IPR051908">
    <property type="entry name" value="Ribosomal_N-acetyltransferase"/>
</dbReference>
<dbReference type="PROSITE" id="PS51186">
    <property type="entry name" value="GNAT"/>
    <property type="match status" value="1"/>
</dbReference>
<evidence type="ECO:0000259" key="1">
    <source>
        <dbReference type="PROSITE" id="PS51186"/>
    </source>
</evidence>
<keyword evidence="2" id="KW-0808">Transferase</keyword>
<evidence type="ECO:0000313" key="3">
    <source>
        <dbReference type="Proteomes" id="UP000305067"/>
    </source>
</evidence>
<dbReference type="Gene3D" id="3.40.630.30">
    <property type="match status" value="1"/>
</dbReference>
<keyword evidence="3" id="KW-1185">Reference proteome</keyword>
<dbReference type="SUPFAM" id="SSF55729">
    <property type="entry name" value="Acyl-CoA N-acyltransferases (Nat)"/>
    <property type="match status" value="1"/>
</dbReference>
<dbReference type="Proteomes" id="UP000305067">
    <property type="component" value="Unassembled WGS sequence"/>
</dbReference>
<gene>
    <name evidence="2" type="ORF">BDV98DRAFT_607529</name>
</gene>
<dbReference type="InterPro" id="IPR000182">
    <property type="entry name" value="GNAT_dom"/>
</dbReference>
<name>A0A5C3Q603_9AGAR</name>
<dbReference type="OrthoDB" id="41238at2759"/>
<dbReference type="GO" id="GO:1990189">
    <property type="term" value="F:protein N-terminal-serine acetyltransferase activity"/>
    <property type="evidence" value="ECO:0007669"/>
    <property type="project" value="TreeGrafter"/>
</dbReference>
<dbReference type="EMBL" id="ML178847">
    <property type="protein sequence ID" value="TFK97412.1"/>
    <property type="molecule type" value="Genomic_DNA"/>
</dbReference>
<organism evidence="2 3">
    <name type="scientific">Pterulicium gracile</name>
    <dbReference type="NCBI Taxonomy" id="1884261"/>
    <lineage>
        <taxon>Eukaryota</taxon>
        <taxon>Fungi</taxon>
        <taxon>Dikarya</taxon>
        <taxon>Basidiomycota</taxon>
        <taxon>Agaricomycotina</taxon>
        <taxon>Agaricomycetes</taxon>
        <taxon>Agaricomycetidae</taxon>
        <taxon>Agaricales</taxon>
        <taxon>Pleurotineae</taxon>
        <taxon>Pterulaceae</taxon>
        <taxon>Pterulicium</taxon>
    </lineage>
</organism>
<protein>
    <submittedName>
        <fullName evidence="2">Acyl-CoA N-acyltransferase</fullName>
    </submittedName>
</protein>
<reference evidence="2 3" key="1">
    <citation type="journal article" date="2019" name="Nat. Ecol. Evol.">
        <title>Megaphylogeny resolves global patterns of mushroom evolution.</title>
        <authorList>
            <person name="Varga T."/>
            <person name="Krizsan K."/>
            <person name="Foldi C."/>
            <person name="Dima B."/>
            <person name="Sanchez-Garcia M."/>
            <person name="Sanchez-Ramirez S."/>
            <person name="Szollosi G.J."/>
            <person name="Szarkandi J.G."/>
            <person name="Papp V."/>
            <person name="Albert L."/>
            <person name="Andreopoulos W."/>
            <person name="Angelini C."/>
            <person name="Antonin V."/>
            <person name="Barry K.W."/>
            <person name="Bougher N.L."/>
            <person name="Buchanan P."/>
            <person name="Buyck B."/>
            <person name="Bense V."/>
            <person name="Catcheside P."/>
            <person name="Chovatia M."/>
            <person name="Cooper J."/>
            <person name="Damon W."/>
            <person name="Desjardin D."/>
            <person name="Finy P."/>
            <person name="Geml J."/>
            <person name="Haridas S."/>
            <person name="Hughes K."/>
            <person name="Justo A."/>
            <person name="Karasinski D."/>
            <person name="Kautmanova I."/>
            <person name="Kiss B."/>
            <person name="Kocsube S."/>
            <person name="Kotiranta H."/>
            <person name="LaButti K.M."/>
            <person name="Lechner B.E."/>
            <person name="Liimatainen K."/>
            <person name="Lipzen A."/>
            <person name="Lukacs Z."/>
            <person name="Mihaltcheva S."/>
            <person name="Morgado L.N."/>
            <person name="Niskanen T."/>
            <person name="Noordeloos M.E."/>
            <person name="Ohm R.A."/>
            <person name="Ortiz-Santana B."/>
            <person name="Ovrebo C."/>
            <person name="Racz N."/>
            <person name="Riley R."/>
            <person name="Savchenko A."/>
            <person name="Shiryaev A."/>
            <person name="Soop K."/>
            <person name="Spirin V."/>
            <person name="Szebenyi C."/>
            <person name="Tomsovsky M."/>
            <person name="Tulloss R.E."/>
            <person name="Uehling J."/>
            <person name="Grigoriev I.V."/>
            <person name="Vagvolgyi C."/>
            <person name="Papp T."/>
            <person name="Martin F.M."/>
            <person name="Miettinen O."/>
            <person name="Hibbett D.S."/>
            <person name="Nagy L.G."/>
        </authorList>
    </citation>
    <scope>NUCLEOTIDE SEQUENCE [LARGE SCALE GENOMIC DNA]</scope>
    <source>
        <strain evidence="2 3">CBS 309.79</strain>
    </source>
</reference>
<evidence type="ECO:0000313" key="2">
    <source>
        <dbReference type="EMBL" id="TFK97412.1"/>
    </source>
</evidence>
<dbReference type="Pfam" id="PF13302">
    <property type="entry name" value="Acetyltransf_3"/>
    <property type="match status" value="1"/>
</dbReference>
<proteinExistence type="predicted"/>
<dbReference type="PANTHER" id="PTHR43441:SF5">
    <property type="entry name" value="FAMILY ACETYLTRANSFERASE, PUTATIVE-RELATED"/>
    <property type="match status" value="1"/>
</dbReference>
<dbReference type="PANTHER" id="PTHR43441">
    <property type="entry name" value="RIBOSOMAL-PROTEIN-SERINE ACETYLTRANSFERASE"/>
    <property type="match status" value="1"/>
</dbReference>
<keyword evidence="2" id="KW-0012">Acyltransferase</keyword>
<dbReference type="AlphaFoldDB" id="A0A5C3Q603"/>
<accession>A0A5C3Q603</accession>
<dbReference type="GO" id="GO:0008999">
    <property type="term" value="F:protein-N-terminal-alanine acetyltransferase activity"/>
    <property type="evidence" value="ECO:0007669"/>
    <property type="project" value="TreeGrafter"/>
</dbReference>
<feature type="domain" description="N-acetyltransferase" evidence="1">
    <location>
        <begin position="33"/>
        <end position="201"/>
    </location>
</feature>
<dbReference type="InterPro" id="IPR016181">
    <property type="entry name" value="Acyl_CoA_acyltransferase"/>
</dbReference>
<sequence length="238" mass="26305">MPVQSAAEKQGFCFPLRNLENNRVLLSVFDPTIHGAQYISALAPDAISIHRYLPTPPITTLTDFLATFYEPLIVADPNSCLFAIHDKATSAFTGTIGLLNSSAQHLKSEIGYIIIAPSFRGTHVASNAIGLLMQYTLDLPERGGLGLRRLQWQSNERNKASVRVAEKMGFKKEGVVRWDRVVVGHIERGGDSETVERRNGDPRAELGGRHSVMLGMCWDEWEGGGRERASEVMGRTRS</sequence>